<sequence>MSGQRSPGGKLLLCILLGLLLAVPLFATYLLVWDRQSQSETARAAIAQGWGGPQLIAGPVVVIPYTAEETENVVENGKPVSRTRMVEKELFLSPVSNALTTAVTPERRRKAIYETVLFEAGVKGQARFALPDDIGRYGVAREQLRLDRAELRMGVSDARGLLSQNGLKLNGQPLTLQPGKGLRSTENSGFFAFTDWSDARPLSVDYSFAVRGNGRISIVPRGGRTDWTVQSVWPHPSFGGDFLPVDRRIDDKGFSARYSISNLALGQALVLTEDLSPPMFLEGYGERGMSSGGTAAATVGLVELVDPYSQVNRAIKYGFLFIGFTFAAFLMFDIIAGARVASAEYLLVGSGLVLFFVMLLAFAEVIGFTPAYLVAAGVITGLLTAYSAAVLHSWLRARIIAGLLAGLYATLYVLLNLEAWSLLIGSVLLFAALAFIMWATRRIDWTRIAGQEE</sequence>
<feature type="transmembrane region" description="Helical" evidence="1">
    <location>
        <begin position="421"/>
        <end position="439"/>
    </location>
</feature>
<keyword evidence="1" id="KW-0472">Membrane</keyword>
<dbReference type="Pfam" id="PF06123">
    <property type="entry name" value="CreD"/>
    <property type="match status" value="1"/>
</dbReference>
<dbReference type="Proteomes" id="UP000552757">
    <property type="component" value="Unassembled WGS sequence"/>
</dbReference>
<dbReference type="AlphaFoldDB" id="A0A7W6DC65"/>
<dbReference type="RefSeq" id="WP_183953586.1">
    <property type="nucleotide sequence ID" value="NZ_JACIEB010000001.1"/>
</dbReference>
<reference evidence="2 3" key="1">
    <citation type="submission" date="2020-08" db="EMBL/GenBank/DDBJ databases">
        <title>Genomic Encyclopedia of Type Strains, Phase IV (KMG-IV): sequencing the most valuable type-strain genomes for metagenomic binning, comparative biology and taxonomic classification.</title>
        <authorList>
            <person name="Goeker M."/>
        </authorList>
    </citation>
    <scope>NUCLEOTIDE SEQUENCE [LARGE SCALE GENOMIC DNA]</scope>
    <source>
        <strain evidence="2 3">DSM 29348</strain>
    </source>
</reference>
<gene>
    <name evidence="2" type="ORF">GGR44_000206</name>
</gene>
<feature type="transmembrane region" description="Helical" evidence="1">
    <location>
        <begin position="317"/>
        <end position="338"/>
    </location>
</feature>
<dbReference type="NCBIfam" id="NF008712">
    <property type="entry name" value="PRK11715.1-1"/>
    <property type="match status" value="1"/>
</dbReference>
<proteinExistence type="predicted"/>
<dbReference type="EMBL" id="JACIEB010000001">
    <property type="protein sequence ID" value="MBB3980575.1"/>
    <property type="molecule type" value="Genomic_DNA"/>
</dbReference>
<dbReference type="InterPro" id="IPR010364">
    <property type="entry name" value="Uncharacterised_IM_CreD"/>
</dbReference>
<keyword evidence="3" id="KW-1185">Reference proteome</keyword>
<feature type="transmembrane region" description="Helical" evidence="1">
    <location>
        <begin position="372"/>
        <end position="391"/>
    </location>
</feature>
<accession>A0A7W6DC65</accession>
<evidence type="ECO:0000256" key="1">
    <source>
        <dbReference type="SAM" id="Phobius"/>
    </source>
</evidence>
<feature type="transmembrane region" description="Helical" evidence="1">
    <location>
        <begin position="345"/>
        <end position="366"/>
    </location>
</feature>
<dbReference type="PANTHER" id="PTHR30092:SF0">
    <property type="entry name" value="INNER MEMBRANE PROTEIN CRED"/>
    <property type="match status" value="1"/>
</dbReference>
<dbReference type="GO" id="GO:0005886">
    <property type="term" value="C:plasma membrane"/>
    <property type="evidence" value="ECO:0007669"/>
    <property type="project" value="TreeGrafter"/>
</dbReference>
<evidence type="ECO:0000313" key="3">
    <source>
        <dbReference type="Proteomes" id="UP000552757"/>
    </source>
</evidence>
<dbReference type="PIRSF" id="PIRSF004548">
    <property type="entry name" value="CreD"/>
    <property type="match status" value="1"/>
</dbReference>
<name>A0A7W6DC65_9SPHN</name>
<protein>
    <submittedName>
        <fullName evidence="2">Inner membrane protein</fullName>
    </submittedName>
</protein>
<dbReference type="PANTHER" id="PTHR30092">
    <property type="entry name" value="INNER MEMBRANE PROTEIN CRED"/>
    <property type="match status" value="1"/>
</dbReference>
<evidence type="ECO:0000313" key="2">
    <source>
        <dbReference type="EMBL" id="MBB3980575.1"/>
    </source>
</evidence>
<comment type="caution">
    <text evidence="2">The sequence shown here is derived from an EMBL/GenBank/DDBJ whole genome shotgun (WGS) entry which is preliminary data.</text>
</comment>
<keyword evidence="1" id="KW-1133">Transmembrane helix</keyword>
<keyword evidence="1" id="KW-0812">Transmembrane</keyword>
<organism evidence="2 3">
    <name type="scientific">Sphingobium fontiphilum</name>
    <dbReference type="NCBI Taxonomy" id="944425"/>
    <lineage>
        <taxon>Bacteria</taxon>
        <taxon>Pseudomonadati</taxon>
        <taxon>Pseudomonadota</taxon>
        <taxon>Alphaproteobacteria</taxon>
        <taxon>Sphingomonadales</taxon>
        <taxon>Sphingomonadaceae</taxon>
        <taxon>Sphingobium</taxon>
    </lineage>
</organism>